<evidence type="ECO:0000256" key="5">
    <source>
        <dbReference type="ARBA" id="ARBA00022989"/>
    </source>
</evidence>
<evidence type="ECO:0000256" key="8">
    <source>
        <dbReference type="SAM" id="MobiDB-lite"/>
    </source>
</evidence>
<dbReference type="PANTHER" id="PTHR16024">
    <property type="entry name" value="XK-RELATED PROTEIN"/>
    <property type="match status" value="1"/>
</dbReference>
<evidence type="ECO:0000256" key="1">
    <source>
        <dbReference type="ARBA" id="ARBA00004651"/>
    </source>
</evidence>
<evidence type="ECO:0000256" key="2">
    <source>
        <dbReference type="ARBA" id="ARBA00008789"/>
    </source>
</evidence>
<comment type="similarity">
    <text evidence="2 7">Belongs to the XK family.</text>
</comment>
<name>A0A8C5ML28_9ANUR</name>
<keyword evidence="10" id="KW-1185">Reference proteome</keyword>
<evidence type="ECO:0000256" key="3">
    <source>
        <dbReference type="ARBA" id="ARBA00022475"/>
    </source>
</evidence>
<gene>
    <name evidence="9" type="primary">XKR9</name>
</gene>
<feature type="transmembrane region" description="Helical" evidence="7">
    <location>
        <begin position="324"/>
        <end position="349"/>
    </location>
</feature>
<evidence type="ECO:0000313" key="9">
    <source>
        <dbReference type="Ensembl" id="ENSLLEP00000016230.1"/>
    </source>
</evidence>
<keyword evidence="3" id="KW-1003">Cell membrane</keyword>
<evidence type="ECO:0000256" key="4">
    <source>
        <dbReference type="ARBA" id="ARBA00022692"/>
    </source>
</evidence>
<dbReference type="Pfam" id="PF09815">
    <property type="entry name" value="XK-related"/>
    <property type="match status" value="1"/>
</dbReference>
<dbReference type="Ensembl" id="ENSLLET00000016851.1">
    <property type="protein sequence ID" value="ENSLLEP00000016230.1"/>
    <property type="gene ID" value="ENSLLEG00000010344.1"/>
</dbReference>
<keyword evidence="4 7" id="KW-0812">Transmembrane</keyword>
<proteinExistence type="inferred from homology"/>
<organism evidence="9 10">
    <name type="scientific">Leptobrachium leishanense</name>
    <name type="common">Leishan spiny toad</name>
    <dbReference type="NCBI Taxonomy" id="445787"/>
    <lineage>
        <taxon>Eukaryota</taxon>
        <taxon>Metazoa</taxon>
        <taxon>Chordata</taxon>
        <taxon>Craniata</taxon>
        <taxon>Vertebrata</taxon>
        <taxon>Euteleostomi</taxon>
        <taxon>Amphibia</taxon>
        <taxon>Batrachia</taxon>
        <taxon>Anura</taxon>
        <taxon>Pelobatoidea</taxon>
        <taxon>Megophryidae</taxon>
        <taxon>Leptobrachium</taxon>
    </lineage>
</organism>
<sequence length="384" mass="44526">MKIKNDKPEKEHQRMSFTRWNFIMTILGILTFLFDIGADLWIAAKYFQQGLHLFGLLTIFFIIISTIIVQVFSYTWFKDDCGDEDTWRLRWVLVAHVFLSGTILRYWYAVKYGYQATSSEHKREECKETKKKAVDAMTDLSMLRLFKTYLESTPQLILQLYILLEHGQISYIQYASIMVSVSSISWSTVDYQMCLRKSLPGKRTIIVGIPALTYILYKLLTLTSWTLSIVFLLVCNLYVFAALLFVLGGAGMLWAWRQQTDFCKNVRVEILYRFVAGLILIFTFFNLKGQRTKIPISVYYFVRVLITTGILILCFYYKPQLTQTLFFATLSITVVASLGLGIISLILYYKCFHPTLCAKEPDTRDESDGSTSEQMGRFEDFLVP</sequence>
<dbReference type="AlphaFoldDB" id="A0A8C5ML28"/>
<keyword evidence="6 7" id="KW-0472">Membrane</keyword>
<feature type="transmembrane region" description="Helical" evidence="7">
    <location>
        <begin position="20"/>
        <end position="44"/>
    </location>
</feature>
<accession>A0A8C5ML28</accession>
<feature type="transmembrane region" description="Helical" evidence="7">
    <location>
        <begin position="268"/>
        <end position="285"/>
    </location>
</feature>
<dbReference type="GeneTree" id="ENSGT01140000282565"/>
<keyword evidence="5 7" id="KW-1133">Transmembrane helix</keyword>
<reference evidence="9" key="2">
    <citation type="submission" date="2025-09" db="UniProtKB">
        <authorList>
            <consortium name="Ensembl"/>
        </authorList>
    </citation>
    <scope>IDENTIFICATION</scope>
</reference>
<dbReference type="OrthoDB" id="8190653at2759"/>
<feature type="transmembrane region" description="Helical" evidence="7">
    <location>
        <begin position="229"/>
        <end position="256"/>
    </location>
</feature>
<dbReference type="PANTHER" id="PTHR16024:SF13">
    <property type="entry name" value="XK-RELATED PROTEIN 9"/>
    <property type="match status" value="1"/>
</dbReference>
<dbReference type="GO" id="GO:0005886">
    <property type="term" value="C:plasma membrane"/>
    <property type="evidence" value="ECO:0007669"/>
    <property type="project" value="UniProtKB-SubCell"/>
</dbReference>
<feature type="region of interest" description="Disordered" evidence="8">
    <location>
        <begin position="360"/>
        <end position="384"/>
    </location>
</feature>
<reference evidence="9" key="1">
    <citation type="submission" date="2025-08" db="UniProtKB">
        <authorList>
            <consortium name="Ensembl"/>
        </authorList>
    </citation>
    <scope>IDENTIFICATION</scope>
</reference>
<dbReference type="Proteomes" id="UP000694569">
    <property type="component" value="Unplaced"/>
</dbReference>
<feature type="transmembrane region" description="Helical" evidence="7">
    <location>
        <begin position="89"/>
        <end position="108"/>
    </location>
</feature>
<protein>
    <recommendedName>
        <fullName evidence="7">XK-related protein</fullName>
    </recommendedName>
</protein>
<dbReference type="InterPro" id="IPR050895">
    <property type="entry name" value="XK-related_scramblase"/>
</dbReference>
<comment type="subcellular location">
    <subcellularLocation>
        <location evidence="1">Cell membrane</location>
        <topology evidence="1">Multi-pass membrane protein</topology>
    </subcellularLocation>
    <subcellularLocation>
        <location evidence="7">Membrane</location>
        <topology evidence="7">Multi-pass membrane protein</topology>
    </subcellularLocation>
</comment>
<feature type="transmembrane region" description="Helical" evidence="7">
    <location>
        <begin position="50"/>
        <end position="77"/>
    </location>
</feature>
<feature type="transmembrane region" description="Helical" evidence="7">
    <location>
        <begin position="297"/>
        <end position="317"/>
    </location>
</feature>
<evidence type="ECO:0000313" key="10">
    <source>
        <dbReference type="Proteomes" id="UP000694569"/>
    </source>
</evidence>
<feature type="transmembrane region" description="Helical" evidence="7">
    <location>
        <begin position="201"/>
        <end position="217"/>
    </location>
</feature>
<dbReference type="InterPro" id="IPR018629">
    <property type="entry name" value="XK-rel"/>
</dbReference>
<evidence type="ECO:0000256" key="6">
    <source>
        <dbReference type="ARBA" id="ARBA00023136"/>
    </source>
</evidence>
<evidence type="ECO:0000256" key="7">
    <source>
        <dbReference type="RuleBase" id="RU910716"/>
    </source>
</evidence>